<keyword evidence="5 9" id="KW-0812">Transmembrane</keyword>
<evidence type="ECO:0000256" key="2">
    <source>
        <dbReference type="ARBA" id="ARBA00022448"/>
    </source>
</evidence>
<evidence type="ECO:0000256" key="6">
    <source>
        <dbReference type="ARBA" id="ARBA00022989"/>
    </source>
</evidence>
<evidence type="ECO:0000256" key="9">
    <source>
        <dbReference type="SAM" id="Phobius"/>
    </source>
</evidence>
<feature type="domain" description="Tripartite ATP-independent periplasmic transporters DctQ component" evidence="10">
    <location>
        <begin position="23"/>
        <end position="151"/>
    </location>
</feature>
<sequence>MIILDKLLTRFEDYVAVICFSLMSIITLVAVFFRFALNSPIIWSEEVARYLMVWGIFIGISIMTRKNAQLGIDIFIAFAPEKVKKVVTFICHIMLIGTYIIAFYLSVDFVLYSLELGQLTPILRIKFAYVYMAMPLGFLLSTYRAIQVFWAQYFKKNIKGPVSKNSSIDKKEVYF</sequence>
<dbReference type="InterPro" id="IPR055348">
    <property type="entry name" value="DctQ"/>
</dbReference>
<gene>
    <name evidence="11" type="ORF">OEV98_15170</name>
</gene>
<evidence type="ECO:0000256" key="4">
    <source>
        <dbReference type="ARBA" id="ARBA00022519"/>
    </source>
</evidence>
<keyword evidence="12" id="KW-1185">Reference proteome</keyword>
<feature type="transmembrane region" description="Helical" evidence="9">
    <location>
        <begin position="86"/>
        <end position="107"/>
    </location>
</feature>
<dbReference type="GO" id="GO:0022857">
    <property type="term" value="F:transmembrane transporter activity"/>
    <property type="evidence" value="ECO:0007669"/>
    <property type="project" value="TreeGrafter"/>
</dbReference>
<proteinExistence type="inferred from homology"/>
<keyword evidence="2" id="KW-0813">Transport</keyword>
<dbReference type="PANTHER" id="PTHR35011">
    <property type="entry name" value="2,3-DIKETO-L-GULONATE TRAP TRANSPORTER SMALL PERMEASE PROTEIN YIAM"/>
    <property type="match status" value="1"/>
</dbReference>
<evidence type="ECO:0000256" key="8">
    <source>
        <dbReference type="ARBA" id="ARBA00038436"/>
    </source>
</evidence>
<keyword evidence="6 9" id="KW-1133">Transmembrane helix</keyword>
<feature type="transmembrane region" description="Helical" evidence="9">
    <location>
        <begin position="47"/>
        <end position="65"/>
    </location>
</feature>
<dbReference type="InterPro" id="IPR007387">
    <property type="entry name" value="TRAP_DctQ"/>
</dbReference>
<evidence type="ECO:0000256" key="3">
    <source>
        <dbReference type="ARBA" id="ARBA00022475"/>
    </source>
</evidence>
<evidence type="ECO:0000313" key="11">
    <source>
        <dbReference type="EMBL" id="MCU9614884.1"/>
    </source>
</evidence>
<organism evidence="11 12">
    <name type="scientific">Perspicuibacillus lycopersici</name>
    <dbReference type="NCBI Taxonomy" id="1325689"/>
    <lineage>
        <taxon>Bacteria</taxon>
        <taxon>Bacillati</taxon>
        <taxon>Bacillota</taxon>
        <taxon>Bacilli</taxon>
        <taxon>Bacillales</taxon>
        <taxon>Bacillaceae</taxon>
        <taxon>Perspicuibacillus</taxon>
    </lineage>
</organism>
<feature type="transmembrane region" description="Helical" evidence="9">
    <location>
        <begin position="14"/>
        <end position="35"/>
    </location>
</feature>
<dbReference type="Proteomes" id="UP001209318">
    <property type="component" value="Unassembled WGS sequence"/>
</dbReference>
<dbReference type="RefSeq" id="WP_263074205.1">
    <property type="nucleotide sequence ID" value="NZ_JAOUSF010000005.1"/>
</dbReference>
<keyword evidence="7 9" id="KW-0472">Membrane</keyword>
<evidence type="ECO:0000256" key="7">
    <source>
        <dbReference type="ARBA" id="ARBA00023136"/>
    </source>
</evidence>
<dbReference type="AlphaFoldDB" id="A0AAE3IWW4"/>
<protein>
    <submittedName>
        <fullName evidence="11">TRAP transporter small permease</fullName>
    </submittedName>
</protein>
<reference evidence="11" key="1">
    <citation type="submission" date="2022-10" db="EMBL/GenBank/DDBJ databases">
        <title>Description of Fervidibacillus gen. nov. in the family Fervidibacillaceae fam. nov. with two species, Fervidibacillus albus sp. nov., and Fervidibacillus halotolerans sp. nov., isolated from tidal flat sediments.</title>
        <authorList>
            <person name="Kwon K.K."/>
            <person name="Yang S.-H."/>
        </authorList>
    </citation>
    <scope>NUCLEOTIDE SEQUENCE</scope>
    <source>
        <strain evidence="11">JCM 19140</strain>
    </source>
</reference>
<keyword evidence="3" id="KW-1003">Cell membrane</keyword>
<accession>A0AAE3IWW4</accession>
<comment type="subcellular location">
    <subcellularLocation>
        <location evidence="1">Cell inner membrane</location>
        <topology evidence="1">Multi-pass membrane protein</topology>
    </subcellularLocation>
</comment>
<dbReference type="EMBL" id="JAOUSF010000005">
    <property type="protein sequence ID" value="MCU9614884.1"/>
    <property type="molecule type" value="Genomic_DNA"/>
</dbReference>
<keyword evidence="4" id="KW-0997">Cell inner membrane</keyword>
<evidence type="ECO:0000313" key="12">
    <source>
        <dbReference type="Proteomes" id="UP001209318"/>
    </source>
</evidence>
<comment type="similarity">
    <text evidence="8">Belongs to the TRAP transporter small permease family.</text>
</comment>
<evidence type="ECO:0000256" key="1">
    <source>
        <dbReference type="ARBA" id="ARBA00004429"/>
    </source>
</evidence>
<dbReference type="GO" id="GO:0015740">
    <property type="term" value="P:C4-dicarboxylate transport"/>
    <property type="evidence" value="ECO:0007669"/>
    <property type="project" value="TreeGrafter"/>
</dbReference>
<evidence type="ECO:0000256" key="5">
    <source>
        <dbReference type="ARBA" id="ARBA00022692"/>
    </source>
</evidence>
<name>A0AAE3IWW4_9BACI</name>
<evidence type="ECO:0000259" key="10">
    <source>
        <dbReference type="Pfam" id="PF04290"/>
    </source>
</evidence>
<comment type="caution">
    <text evidence="11">The sequence shown here is derived from an EMBL/GenBank/DDBJ whole genome shotgun (WGS) entry which is preliminary data.</text>
</comment>
<dbReference type="Pfam" id="PF04290">
    <property type="entry name" value="DctQ"/>
    <property type="match status" value="1"/>
</dbReference>
<dbReference type="PANTHER" id="PTHR35011:SF2">
    <property type="entry name" value="2,3-DIKETO-L-GULONATE TRAP TRANSPORTER SMALL PERMEASE PROTEIN YIAM"/>
    <property type="match status" value="1"/>
</dbReference>
<dbReference type="GO" id="GO:0005886">
    <property type="term" value="C:plasma membrane"/>
    <property type="evidence" value="ECO:0007669"/>
    <property type="project" value="UniProtKB-SubCell"/>
</dbReference>
<feature type="transmembrane region" description="Helical" evidence="9">
    <location>
        <begin position="127"/>
        <end position="146"/>
    </location>
</feature>